<evidence type="ECO:0000256" key="13">
    <source>
        <dbReference type="SAM" id="MobiDB-lite"/>
    </source>
</evidence>
<evidence type="ECO:0000313" key="15">
    <source>
        <dbReference type="EMBL" id="RNL39864.1"/>
    </source>
</evidence>
<dbReference type="GO" id="GO:0046872">
    <property type="term" value="F:metal ion binding"/>
    <property type="evidence" value="ECO:0007669"/>
    <property type="project" value="UniProtKB-KW"/>
</dbReference>
<evidence type="ECO:0000256" key="6">
    <source>
        <dbReference type="ARBA" id="ARBA00022723"/>
    </source>
</evidence>
<evidence type="ECO:0000259" key="14">
    <source>
        <dbReference type="SMART" id="SM00478"/>
    </source>
</evidence>
<dbReference type="AlphaFoldDB" id="A0A3N0AZ69"/>
<keyword evidence="6" id="KW-0479">Metal-binding</keyword>
<dbReference type="Gene3D" id="1.10.1670.10">
    <property type="entry name" value="Helix-hairpin-Helix base-excision DNA repair enzymes (C-terminal)"/>
    <property type="match status" value="1"/>
</dbReference>
<evidence type="ECO:0000256" key="10">
    <source>
        <dbReference type="ARBA" id="ARBA00023014"/>
    </source>
</evidence>
<evidence type="ECO:0000313" key="16">
    <source>
        <dbReference type="Proteomes" id="UP000269591"/>
    </source>
</evidence>
<dbReference type="Gene3D" id="1.10.340.30">
    <property type="entry name" value="Hypothetical protein, domain 2"/>
    <property type="match status" value="1"/>
</dbReference>
<dbReference type="SMART" id="SM00478">
    <property type="entry name" value="ENDO3c"/>
    <property type="match status" value="1"/>
</dbReference>
<evidence type="ECO:0000256" key="5">
    <source>
        <dbReference type="ARBA" id="ARBA00022023"/>
    </source>
</evidence>
<dbReference type="InterPro" id="IPR023170">
    <property type="entry name" value="HhH_base_excis_C"/>
</dbReference>
<comment type="catalytic activity">
    <reaction evidence="1">
        <text>Hydrolyzes free adenine bases from 7,8-dihydro-8-oxoguanine:adenine mismatched double-stranded DNA, leaving an apurinic site.</text>
        <dbReference type="EC" id="3.2.2.31"/>
    </reaction>
</comment>
<protein>
    <recommendedName>
        <fullName evidence="5">Adenine DNA glycosylase</fullName>
        <ecNumber evidence="4">3.2.2.31</ecNumber>
    </recommendedName>
</protein>
<evidence type="ECO:0000256" key="3">
    <source>
        <dbReference type="ARBA" id="ARBA00008343"/>
    </source>
</evidence>
<accession>A0A3N0AZ69</accession>
<evidence type="ECO:0000256" key="8">
    <source>
        <dbReference type="ARBA" id="ARBA00022801"/>
    </source>
</evidence>
<feature type="domain" description="HhH-GPD" evidence="14">
    <location>
        <begin position="80"/>
        <end position="228"/>
    </location>
</feature>
<dbReference type="Pfam" id="PF00730">
    <property type="entry name" value="HhH-GPD"/>
    <property type="match status" value="1"/>
</dbReference>
<comment type="caution">
    <text evidence="15">The sequence shown here is derived from an EMBL/GenBank/DDBJ whole genome shotgun (WGS) entry which is preliminary data.</text>
</comment>
<keyword evidence="10" id="KW-0411">Iron-sulfur</keyword>
<dbReference type="InterPro" id="IPR003265">
    <property type="entry name" value="HhH-GPD_domain"/>
</dbReference>
<evidence type="ECO:0000256" key="2">
    <source>
        <dbReference type="ARBA" id="ARBA00001966"/>
    </source>
</evidence>
<keyword evidence="7" id="KW-0227">DNA damage</keyword>
<dbReference type="SUPFAM" id="SSF48150">
    <property type="entry name" value="DNA-glycosylase"/>
    <property type="match status" value="1"/>
</dbReference>
<dbReference type="Pfam" id="PF00633">
    <property type="entry name" value="HHH"/>
    <property type="match status" value="1"/>
</dbReference>
<gene>
    <name evidence="15" type="ORF">DMP06_06690</name>
</gene>
<evidence type="ECO:0000256" key="7">
    <source>
        <dbReference type="ARBA" id="ARBA00022763"/>
    </source>
</evidence>
<dbReference type="PANTHER" id="PTHR42944">
    <property type="entry name" value="ADENINE DNA GLYCOSYLASE"/>
    <property type="match status" value="1"/>
</dbReference>
<comment type="similarity">
    <text evidence="3">Belongs to the Nth/MutY family.</text>
</comment>
<evidence type="ECO:0000256" key="11">
    <source>
        <dbReference type="ARBA" id="ARBA00023204"/>
    </source>
</evidence>
<dbReference type="GO" id="GO:0051536">
    <property type="term" value="F:iron-sulfur cluster binding"/>
    <property type="evidence" value="ECO:0007669"/>
    <property type="project" value="UniProtKB-KW"/>
</dbReference>
<dbReference type="CDD" id="cd00056">
    <property type="entry name" value="ENDO3c"/>
    <property type="match status" value="1"/>
</dbReference>
<dbReference type="GO" id="GO:0035485">
    <property type="term" value="F:adenine/guanine mispair binding"/>
    <property type="evidence" value="ECO:0007669"/>
    <property type="project" value="TreeGrafter"/>
</dbReference>
<keyword evidence="12" id="KW-0326">Glycosidase</keyword>
<dbReference type="GO" id="GO:0006298">
    <property type="term" value="P:mismatch repair"/>
    <property type="evidence" value="ECO:0007669"/>
    <property type="project" value="TreeGrafter"/>
</dbReference>
<keyword evidence="11" id="KW-0234">DNA repair</keyword>
<dbReference type="GO" id="GO:0032357">
    <property type="term" value="F:oxidized purine DNA binding"/>
    <property type="evidence" value="ECO:0007669"/>
    <property type="project" value="TreeGrafter"/>
</dbReference>
<dbReference type="GO" id="GO:0006284">
    <property type="term" value="P:base-excision repair"/>
    <property type="evidence" value="ECO:0007669"/>
    <property type="project" value="InterPro"/>
</dbReference>
<dbReference type="InterPro" id="IPR011257">
    <property type="entry name" value="DNA_glycosylase"/>
</dbReference>
<feature type="region of interest" description="Disordered" evidence="13">
    <location>
        <begin position="1"/>
        <end position="31"/>
    </location>
</feature>
<comment type="cofactor">
    <cofactor evidence="2">
        <name>[4Fe-4S] cluster</name>
        <dbReference type="ChEBI" id="CHEBI:49883"/>
    </cofactor>
</comment>
<evidence type="ECO:0000256" key="9">
    <source>
        <dbReference type="ARBA" id="ARBA00023004"/>
    </source>
</evidence>
<organism evidence="15 16">
    <name type="scientific">Slackia equolifaciens</name>
    <dbReference type="NCBI Taxonomy" id="498718"/>
    <lineage>
        <taxon>Bacteria</taxon>
        <taxon>Bacillati</taxon>
        <taxon>Actinomycetota</taxon>
        <taxon>Coriobacteriia</taxon>
        <taxon>Eggerthellales</taxon>
        <taxon>Eggerthellaceae</taxon>
        <taxon>Slackia</taxon>
    </lineage>
</organism>
<name>A0A3N0AZ69_9ACTN</name>
<dbReference type="EC" id="3.2.2.31" evidence="4"/>
<keyword evidence="8" id="KW-0378">Hydrolase</keyword>
<dbReference type="Proteomes" id="UP000269591">
    <property type="component" value="Unassembled WGS sequence"/>
</dbReference>
<evidence type="ECO:0000256" key="12">
    <source>
        <dbReference type="ARBA" id="ARBA00023295"/>
    </source>
</evidence>
<dbReference type="GO" id="GO:0034039">
    <property type="term" value="F:8-oxo-7,8-dihydroguanine DNA N-glycosylase activity"/>
    <property type="evidence" value="ECO:0007669"/>
    <property type="project" value="TreeGrafter"/>
</dbReference>
<dbReference type="InterPro" id="IPR000445">
    <property type="entry name" value="HhH_motif"/>
</dbReference>
<keyword evidence="9" id="KW-0408">Iron</keyword>
<dbReference type="InterPro" id="IPR044298">
    <property type="entry name" value="MIG/MutY"/>
</dbReference>
<dbReference type="EMBL" id="QIBX01000010">
    <property type="protein sequence ID" value="RNL39864.1"/>
    <property type="molecule type" value="Genomic_DNA"/>
</dbReference>
<dbReference type="GO" id="GO:0000701">
    <property type="term" value="F:purine-specific mismatch base pair DNA N-glycosylase activity"/>
    <property type="evidence" value="ECO:0007669"/>
    <property type="project" value="UniProtKB-EC"/>
</dbReference>
<sequence length="319" mass="35762">MYALRSARSAGDCDRSASQQHRSNVAAPKSGAVSHSALTVPRADMDAFVAEVRAQGKELYRDLPWRNTRDPYEIWISEVMLQQTQVARVLTRWERFLSRFPTVDALAAASSGDVVEEWQGMGYNRRALALKRAADICSERFGGRMPEGVEELMKLPGIGEATAAGITAFSRDVPCVYIETNVRAVFIHRFFPDAERVTDKQLRPLVEAACPAEDVRGWYYALLDVGAYLKKTQVNPSRRAAAYTRQSAFEGSRRQKRSWLLREVMASPGISGDDLFARLNRAEREAARDGIDRAAFDSIMADMEREGFFARDGAGWRLL</sequence>
<evidence type="ECO:0000256" key="4">
    <source>
        <dbReference type="ARBA" id="ARBA00012045"/>
    </source>
</evidence>
<dbReference type="PANTHER" id="PTHR42944:SF1">
    <property type="entry name" value="ADENINE DNA GLYCOSYLASE"/>
    <property type="match status" value="1"/>
</dbReference>
<reference evidence="16" key="1">
    <citation type="submission" date="2018-05" db="EMBL/GenBank/DDBJ databases">
        <title>Genome Sequencing of selected type strains of the family Eggerthellaceae.</title>
        <authorList>
            <person name="Danylec N."/>
            <person name="Stoll D.A."/>
            <person name="Doetsch A."/>
            <person name="Huch M."/>
        </authorList>
    </citation>
    <scope>NUCLEOTIDE SEQUENCE [LARGE SCALE GENOMIC DNA]</scope>
    <source>
        <strain evidence="16">DSM 24851</strain>
    </source>
</reference>
<proteinExistence type="inferred from homology"/>
<dbReference type="OrthoDB" id="9802365at2"/>
<evidence type="ECO:0000256" key="1">
    <source>
        <dbReference type="ARBA" id="ARBA00000843"/>
    </source>
</evidence>
<keyword evidence="16" id="KW-1185">Reference proteome</keyword>